<evidence type="ECO:0000313" key="2">
    <source>
        <dbReference type="Proteomes" id="UP001172911"/>
    </source>
</evidence>
<protein>
    <submittedName>
        <fullName evidence="1">Uncharacterized protein</fullName>
    </submittedName>
</protein>
<dbReference type="AlphaFoldDB" id="A0AAW7ZCW5"/>
<keyword evidence="2" id="KW-1185">Reference proteome</keyword>
<reference evidence="1" key="2">
    <citation type="submission" date="2023-03" db="EMBL/GenBank/DDBJ databases">
        <authorList>
            <person name="Zhang Z."/>
        </authorList>
    </citation>
    <scope>NUCLEOTIDE SEQUENCE</scope>
    <source>
        <strain evidence="1">DSA</strain>
    </source>
</reference>
<gene>
    <name evidence="1" type="ORF">P6N53_07225</name>
</gene>
<dbReference type="RefSeq" id="WP_304542116.1">
    <property type="nucleotide sequence ID" value="NZ_JARPTC010000009.1"/>
</dbReference>
<organism evidence="1 2">
    <name type="scientific">Desulforamulus aquiferis</name>
    <dbReference type="NCBI Taxonomy" id="1397668"/>
    <lineage>
        <taxon>Bacteria</taxon>
        <taxon>Bacillati</taxon>
        <taxon>Bacillota</taxon>
        <taxon>Clostridia</taxon>
        <taxon>Eubacteriales</taxon>
        <taxon>Peptococcaceae</taxon>
        <taxon>Desulforamulus</taxon>
    </lineage>
</organism>
<proteinExistence type="predicted"/>
<name>A0AAW7ZCW5_9FIRM</name>
<dbReference type="Proteomes" id="UP001172911">
    <property type="component" value="Unassembled WGS sequence"/>
</dbReference>
<dbReference type="EMBL" id="JARPTC010000009">
    <property type="protein sequence ID" value="MDO7787004.1"/>
    <property type="molecule type" value="Genomic_DNA"/>
</dbReference>
<evidence type="ECO:0000313" key="1">
    <source>
        <dbReference type="EMBL" id="MDO7787004.1"/>
    </source>
</evidence>
<accession>A0AAW7ZCW5</accession>
<sequence length="41" mass="4819">MNKQQSTKAVLELIDSLVEVGLKEKIYFRKHALEEMDEKII</sequence>
<comment type="caution">
    <text evidence="1">The sequence shown here is derived from an EMBL/GenBank/DDBJ whole genome shotgun (WGS) entry which is preliminary data.</text>
</comment>
<reference evidence="1" key="1">
    <citation type="journal article" date="2023" name="J. Hazard. Mater.">
        <title>Anaerobic biodegradation of pyrene and benzo[a]pyrene by a new sulfate-reducing Desulforamulus aquiferis strain DSA.</title>
        <authorList>
            <person name="Zhang Z."/>
            <person name="Sun J."/>
            <person name="Gong X."/>
            <person name="Wang C."/>
            <person name="Wang H."/>
        </authorList>
    </citation>
    <scope>NUCLEOTIDE SEQUENCE</scope>
    <source>
        <strain evidence="1">DSA</strain>
    </source>
</reference>